<accession>A0AAE0GXB8</accession>
<dbReference type="PRINTS" id="PR00449">
    <property type="entry name" value="RASTRNSFRMNG"/>
</dbReference>
<dbReference type="Gene3D" id="3.40.50.300">
    <property type="entry name" value="P-loop containing nucleotide triphosphate hydrolases"/>
    <property type="match status" value="1"/>
</dbReference>
<sequence length="379" mass="40850">MSASSPLQPDRIRKVRVLVIGDSGSGKTSLVHLLVDGEPLRQPKRTVGCSVAVKLIDFPELNSAGEVVKTHPHFVELWDIGTHTQYADLRHIFYNQINGVILVHDLTAREILSAQLAQMGARGGAARHLPGTCGRAVWGTTSPVFERRFRPWLPAPALVVGNLLEMPDLSRAKGKGLRLRRQVVGNKLDMSDPSGTKGKGWRSWPLLTRLCCLIFGDRAAHDMLLPKSQPWSGDVRTSALRGVVDPAPVDKFFHTLITRRFYSGDQHRTVASGADAMHTSPINFPSTSASASTTAFASGGKVFSCDTVTCRTPSVGSLDALDNGAGRMEGLTEQNAFRPSAPFISSTAPQRMFAAPGGVGMTEGLCAIPPGDQRAKRKV</sequence>
<dbReference type="Proteomes" id="UP001190700">
    <property type="component" value="Unassembled WGS sequence"/>
</dbReference>
<name>A0AAE0GXB8_9CHLO</name>
<evidence type="ECO:0000256" key="2">
    <source>
        <dbReference type="ARBA" id="ARBA00023134"/>
    </source>
</evidence>
<dbReference type="PROSITE" id="PS51419">
    <property type="entry name" value="RAB"/>
    <property type="match status" value="1"/>
</dbReference>
<dbReference type="SUPFAM" id="SSF52540">
    <property type="entry name" value="P-loop containing nucleoside triphosphate hydrolases"/>
    <property type="match status" value="1"/>
</dbReference>
<dbReference type="AlphaFoldDB" id="A0AAE0GXB8"/>
<evidence type="ECO:0000313" key="3">
    <source>
        <dbReference type="EMBL" id="KAK3285836.1"/>
    </source>
</evidence>
<reference evidence="3 4" key="1">
    <citation type="journal article" date="2015" name="Genome Biol. Evol.">
        <title>Comparative Genomics of a Bacterivorous Green Alga Reveals Evolutionary Causalities and Consequences of Phago-Mixotrophic Mode of Nutrition.</title>
        <authorList>
            <person name="Burns J.A."/>
            <person name="Paasch A."/>
            <person name="Narechania A."/>
            <person name="Kim E."/>
        </authorList>
    </citation>
    <scope>NUCLEOTIDE SEQUENCE [LARGE SCALE GENOMIC DNA]</scope>
    <source>
        <strain evidence="3 4">PLY_AMNH</strain>
    </source>
</reference>
<evidence type="ECO:0000313" key="4">
    <source>
        <dbReference type="Proteomes" id="UP001190700"/>
    </source>
</evidence>
<dbReference type="Pfam" id="PF08477">
    <property type="entry name" value="Roc"/>
    <property type="match status" value="1"/>
</dbReference>
<keyword evidence="2" id="KW-0342">GTP-binding</keyword>
<protein>
    <submittedName>
        <fullName evidence="3">Uncharacterized protein</fullName>
    </submittedName>
</protein>
<keyword evidence="4" id="KW-1185">Reference proteome</keyword>
<evidence type="ECO:0000256" key="1">
    <source>
        <dbReference type="ARBA" id="ARBA00022741"/>
    </source>
</evidence>
<dbReference type="EMBL" id="LGRX02001607">
    <property type="protein sequence ID" value="KAK3285836.1"/>
    <property type="molecule type" value="Genomic_DNA"/>
</dbReference>
<organism evidence="3 4">
    <name type="scientific">Cymbomonas tetramitiformis</name>
    <dbReference type="NCBI Taxonomy" id="36881"/>
    <lineage>
        <taxon>Eukaryota</taxon>
        <taxon>Viridiplantae</taxon>
        <taxon>Chlorophyta</taxon>
        <taxon>Pyramimonadophyceae</taxon>
        <taxon>Pyramimonadales</taxon>
        <taxon>Pyramimonadaceae</taxon>
        <taxon>Cymbomonas</taxon>
    </lineage>
</organism>
<gene>
    <name evidence="3" type="ORF">CYMTET_6579</name>
</gene>
<dbReference type="PANTHER" id="PTHR24073">
    <property type="entry name" value="DRAB5-RELATED"/>
    <property type="match status" value="1"/>
</dbReference>
<proteinExistence type="predicted"/>
<comment type="caution">
    <text evidence="3">The sequence shown here is derived from an EMBL/GenBank/DDBJ whole genome shotgun (WGS) entry which is preliminary data.</text>
</comment>
<keyword evidence="1" id="KW-0547">Nucleotide-binding</keyword>
<dbReference type="InterPro" id="IPR027417">
    <property type="entry name" value="P-loop_NTPase"/>
</dbReference>
<dbReference type="GO" id="GO:0005525">
    <property type="term" value="F:GTP binding"/>
    <property type="evidence" value="ECO:0007669"/>
    <property type="project" value="UniProtKB-KW"/>
</dbReference>